<evidence type="ECO:0000313" key="2">
    <source>
        <dbReference type="Proteomes" id="UP001497744"/>
    </source>
</evidence>
<organism evidence="1 2">
    <name type="scientific">Babesia caballi</name>
    <dbReference type="NCBI Taxonomy" id="5871"/>
    <lineage>
        <taxon>Eukaryota</taxon>
        <taxon>Sar</taxon>
        <taxon>Alveolata</taxon>
        <taxon>Apicomplexa</taxon>
        <taxon>Aconoidasida</taxon>
        <taxon>Piroplasmida</taxon>
        <taxon>Babesiidae</taxon>
        <taxon>Babesia</taxon>
    </lineage>
</organism>
<dbReference type="AlphaFoldDB" id="A0AAV4LPF7"/>
<evidence type="ECO:0000313" key="1">
    <source>
        <dbReference type="EMBL" id="GIX62152.1"/>
    </source>
</evidence>
<proteinExistence type="predicted"/>
<dbReference type="EMBL" id="BPLF01000001">
    <property type="protein sequence ID" value="GIX62152.1"/>
    <property type="molecule type" value="Genomic_DNA"/>
</dbReference>
<protein>
    <submittedName>
        <fullName evidence="1">Iron dicitrate transport regulator FecR</fullName>
    </submittedName>
</protein>
<comment type="caution">
    <text evidence="1">The sequence shown here is derived from an EMBL/GenBank/DDBJ whole genome shotgun (WGS) entry which is preliminary data.</text>
</comment>
<dbReference type="RefSeq" id="XP_067714221.1">
    <property type="nucleotide sequence ID" value="XM_067858120.1"/>
</dbReference>
<dbReference type="GeneID" id="94193633"/>
<reference evidence="1 2" key="1">
    <citation type="submission" date="2021-06" db="EMBL/GenBank/DDBJ databases">
        <title>Genome sequence of Babesia caballi.</title>
        <authorList>
            <person name="Yamagishi J."/>
            <person name="Kidaka T."/>
            <person name="Ochi A."/>
        </authorList>
    </citation>
    <scope>NUCLEOTIDE SEQUENCE [LARGE SCALE GENOMIC DNA]</scope>
    <source>
        <strain evidence="1">USDA-D6B2</strain>
    </source>
</reference>
<gene>
    <name evidence="1" type="ORF">BcabD6B2_15870</name>
</gene>
<sequence>MADDRVVLALDALPVGLDVNVAAAPLPALVHLAGHAGGEEAAGEVEALDQVAVERGEQPGAARVDELADDVVDQSLLHGNVERALGLRRAGRRVDGVGDGVLGGNERGMPAAAAGGDGGAEAGAFTDAARHVHPQVVQQVVDGEPVAHRAQLDANGGKHGHLVGEEEVGRTAPTSQVEDDTALVHAEASHLGADLLQARGLDFAVHPVGRGADVVHAALEQVPDAVVRDSDAAAEVVVDAAELRLRQLAVVRGRVFARRRGGRLDWARAVVGALQQGSQRVHAVRVEAGELPETQAQWRARMLDGLGVRAGLAVDELPALGGLEDSTGCSLADHLDPVRAIFELNVPALRA</sequence>
<keyword evidence="2" id="KW-1185">Reference proteome</keyword>
<name>A0AAV4LPF7_BABCB</name>
<dbReference type="Proteomes" id="UP001497744">
    <property type="component" value="Unassembled WGS sequence"/>
</dbReference>
<accession>A0AAV4LPF7</accession>